<dbReference type="Gene3D" id="2.60.120.260">
    <property type="entry name" value="Galactose-binding domain-like"/>
    <property type="match status" value="1"/>
</dbReference>
<evidence type="ECO:0000313" key="4">
    <source>
        <dbReference type="Proteomes" id="UP000001640"/>
    </source>
</evidence>
<feature type="compositionally biased region" description="Low complexity" evidence="1">
    <location>
        <begin position="35"/>
        <end position="44"/>
    </location>
</feature>
<feature type="domain" description="SUN" evidence="2">
    <location>
        <begin position="347"/>
        <end position="541"/>
    </location>
</feature>
<organism evidence="3 4">
    <name type="scientific">Naumovozyma castellii</name>
    <name type="common">Yeast</name>
    <name type="synonym">Saccharomyces castellii</name>
    <dbReference type="NCBI Taxonomy" id="27288"/>
    <lineage>
        <taxon>Eukaryota</taxon>
        <taxon>Fungi</taxon>
        <taxon>Dikarya</taxon>
        <taxon>Ascomycota</taxon>
        <taxon>Saccharomycotina</taxon>
        <taxon>Saccharomycetes</taxon>
        <taxon>Saccharomycetales</taxon>
        <taxon>Saccharomycetaceae</taxon>
        <taxon>Naumovozyma</taxon>
    </lineage>
</organism>
<dbReference type="InterPro" id="IPR012919">
    <property type="entry name" value="SUN_dom"/>
</dbReference>
<evidence type="ECO:0000259" key="2">
    <source>
        <dbReference type="PROSITE" id="PS51469"/>
    </source>
</evidence>
<dbReference type="InParanoid" id="G0VDY5"/>
<reference evidence="3 4" key="1">
    <citation type="journal article" date="2011" name="Proc. Natl. Acad. Sci. U.S.A.">
        <title>Evolutionary erosion of yeast sex chromosomes by mating-type switching accidents.</title>
        <authorList>
            <person name="Gordon J.L."/>
            <person name="Armisen D."/>
            <person name="Proux-Wera E."/>
            <person name="Oheigeartaigh S.S."/>
            <person name="Byrne K.P."/>
            <person name="Wolfe K.H."/>
        </authorList>
    </citation>
    <scope>NUCLEOTIDE SEQUENCE [LARGE SCALE GENOMIC DNA]</scope>
    <source>
        <strain evidence="4">ATCC 76901 / BCRC 22586 / CBS 4309 / NBRC 1992 / NRRL Y-12630</strain>
    </source>
</reference>
<sequence length="556" mass="64647">MNSDFSTDNEKSLRDVYKDLLMKKLDTSVYDEESSALSSPSSASDSDEGFETDDNGTYSTSDLDYESYDDTPINTNSFEIEKVYMPFKQLTTKQWLICAVIFFVTIALMSRNSNGATTATSVDDPIYHSLAILQKQLNHLHVEVEQQGNKRKTESDKRIRLLILQLEKNIRRLIPTNHKKMKTEIENLDSKVQELSRFVSTNAQVKMKDDESHYLMPPGSIPVVVGNDTESISSLLIRPSSYSSITEFLHLLKRYLNVQMSTMEEQRKTQVIKFIREVMERQYQYFNRDQFDNVLTDVLNQTNSKFDTKFELDLVQLYKDAKQSHLQMEDPDVSMRTKINHLVESQLNHLQGSHANFATRSQGTRLLTELTSDTYMNGNNINPAHLLWDSELPLYWMCYDTSKKYRCTWSIMFQEPLYLSNLYYYHGRFPRNLHMMNSAPKQISVYVKLANDAHVRTFVELARTNGGETTHILHQRDTSYVKIAQFTYNIHNRQLRQQIPLPRWFIAQKKMVQSLLFQVDTNQGNRKYTSLGQFTVNGLKQEDLRLLDSNHLAADL</sequence>
<accession>G0VDY5</accession>
<protein>
    <recommendedName>
        <fullName evidence="2">SUN domain-containing protein</fullName>
    </recommendedName>
</protein>
<dbReference type="GeneID" id="96903382"/>
<evidence type="ECO:0000256" key="1">
    <source>
        <dbReference type="SAM" id="MobiDB-lite"/>
    </source>
</evidence>
<dbReference type="eggNOG" id="ENOG502QSZA">
    <property type="taxonomic scope" value="Eukaryota"/>
</dbReference>
<dbReference type="KEGG" id="ncs:NCAS_0D01940"/>
<name>G0VDY5_NAUCA</name>
<feature type="region of interest" description="Disordered" evidence="1">
    <location>
        <begin position="28"/>
        <end position="66"/>
    </location>
</feature>
<dbReference type="EMBL" id="HE576755">
    <property type="protein sequence ID" value="CCC69775.1"/>
    <property type="molecule type" value="Genomic_DNA"/>
</dbReference>
<dbReference type="HOGENOM" id="CLU_025282_0_0_1"/>
<reference key="2">
    <citation type="submission" date="2011-08" db="EMBL/GenBank/DDBJ databases">
        <title>Genome sequence of Naumovozyma castellii.</title>
        <authorList>
            <person name="Gordon J.L."/>
            <person name="Armisen D."/>
            <person name="Proux-Wera E."/>
            <person name="OhEigeartaigh S.S."/>
            <person name="Byrne K.P."/>
            <person name="Wolfe K.H."/>
        </authorList>
    </citation>
    <scope>NUCLEOTIDE SEQUENCE</scope>
    <source>
        <strain>Type strain:CBS 4309</strain>
    </source>
</reference>
<dbReference type="Proteomes" id="UP000001640">
    <property type="component" value="Chromosome 4"/>
</dbReference>
<dbReference type="OMA" id="DESHYLM"/>
<dbReference type="AlphaFoldDB" id="G0VDY5"/>
<keyword evidence="4" id="KW-1185">Reference proteome</keyword>
<gene>
    <name evidence="3" type="primary">NCAS0D01940</name>
    <name evidence="3" type="ordered locus">NCAS_0D01940</name>
</gene>
<proteinExistence type="predicted"/>
<dbReference type="STRING" id="1064592.G0VDY5"/>
<dbReference type="OrthoDB" id="4065610at2759"/>
<dbReference type="PROSITE" id="PS51469">
    <property type="entry name" value="SUN"/>
    <property type="match status" value="1"/>
</dbReference>
<evidence type="ECO:0000313" key="3">
    <source>
        <dbReference type="EMBL" id="CCC69775.1"/>
    </source>
</evidence>
<feature type="compositionally biased region" description="Acidic residues" evidence="1">
    <location>
        <begin position="45"/>
        <end position="54"/>
    </location>
</feature>
<dbReference type="RefSeq" id="XP_003676137.1">
    <property type="nucleotide sequence ID" value="XM_003676089.1"/>
</dbReference>